<evidence type="ECO:0000256" key="2">
    <source>
        <dbReference type="ARBA" id="ARBA00008668"/>
    </source>
</evidence>
<evidence type="ECO:0000313" key="8">
    <source>
        <dbReference type="EMBL" id="KAF4374509.1"/>
    </source>
</evidence>
<evidence type="ECO:0000256" key="4">
    <source>
        <dbReference type="ARBA" id="ARBA00022729"/>
    </source>
</evidence>
<dbReference type="InterPro" id="IPR035669">
    <property type="entry name" value="SGNH_plant_lipase-like"/>
</dbReference>
<organism evidence="8 9">
    <name type="scientific">Cannabis sativa</name>
    <name type="common">Hemp</name>
    <name type="synonym">Marijuana</name>
    <dbReference type="NCBI Taxonomy" id="3483"/>
    <lineage>
        <taxon>Eukaryota</taxon>
        <taxon>Viridiplantae</taxon>
        <taxon>Streptophyta</taxon>
        <taxon>Embryophyta</taxon>
        <taxon>Tracheophyta</taxon>
        <taxon>Spermatophyta</taxon>
        <taxon>Magnoliopsida</taxon>
        <taxon>eudicotyledons</taxon>
        <taxon>Gunneridae</taxon>
        <taxon>Pentapetalae</taxon>
        <taxon>rosids</taxon>
        <taxon>fabids</taxon>
        <taxon>Rosales</taxon>
        <taxon>Cannabaceae</taxon>
        <taxon>Cannabis</taxon>
    </lineage>
</organism>
<keyword evidence="5" id="KW-0378">Hydrolase</keyword>
<dbReference type="GO" id="GO:0016788">
    <property type="term" value="F:hydrolase activity, acting on ester bonds"/>
    <property type="evidence" value="ECO:0007669"/>
    <property type="project" value="InterPro"/>
</dbReference>
<keyword evidence="4" id="KW-0732">Signal</keyword>
<evidence type="ECO:0000256" key="1">
    <source>
        <dbReference type="ARBA" id="ARBA00004613"/>
    </source>
</evidence>
<dbReference type="InterPro" id="IPR051238">
    <property type="entry name" value="GDSL_esterase/lipase"/>
</dbReference>
<comment type="subcellular location">
    <subcellularLocation>
        <location evidence="1">Secreted</location>
    </subcellularLocation>
</comment>
<dbReference type="SUPFAM" id="SSF52266">
    <property type="entry name" value="SGNH hydrolase"/>
    <property type="match status" value="2"/>
</dbReference>
<protein>
    <recommendedName>
        <fullName evidence="10">GDSL esterase/lipase</fullName>
    </recommendedName>
</protein>
<comment type="similarity">
    <text evidence="2">Belongs to the 'GDSL' lipolytic enzyme family.</text>
</comment>
<dbReference type="EMBL" id="JAATIP010000095">
    <property type="protein sequence ID" value="KAF4374509.1"/>
    <property type="molecule type" value="Genomic_DNA"/>
</dbReference>
<name>A0A7J6FXR9_CANSA</name>
<evidence type="ECO:0008006" key="10">
    <source>
        <dbReference type="Google" id="ProtNLM"/>
    </source>
</evidence>
<dbReference type="CDD" id="cd01837">
    <property type="entry name" value="SGNH_plant_lipase_like"/>
    <property type="match status" value="2"/>
</dbReference>
<evidence type="ECO:0000256" key="7">
    <source>
        <dbReference type="ARBA" id="ARBA00023098"/>
    </source>
</evidence>
<dbReference type="AlphaFoldDB" id="A0A7J6FXR9"/>
<dbReference type="InterPro" id="IPR036514">
    <property type="entry name" value="SGNH_hydro_sf"/>
</dbReference>
<sequence>MDIYSKTVNFVTLALHIYTSLVLFGICLGQSFPANFIFGDSLVDTGNNNYIVSLSKANYVPNGIDFGSPTGRFTNGRTVIDIIGNILLLRFCQELGFKHFAPPYLAPTTSGPIVLDGVNYASGGSGIFNETGIIFGGRINFDAQIDNFVNTKQDIISQIGLLATMQLFEKSLFSITIGSNDFTNNYLGPKQMLVSPDKFVRAMISRMKSQLNRLYNLGARKIVVVNVGTIGCIPYQRDINFKLGDNCAALPNELAQSFNTQLRSLVLELNANLKGSKFVYANGYHVMKDILDNYIKYGFEYQNSSCCYLAGRFGGLIPCGPSSKVCLDRSKYVFWDAYHPSDASNTVNFVTLALHIYTSLALFGICLGQSFPANFIFGDSLVDTGNNNYIVSLSKANYVPNGIDFGSPTGRFTNGRTVIDIIGNILLLRFCQELGFKHFAPPYLAPTTSGPIVLDGVNYASGGSGIFNETGIIFGGRINFDAQIDNFVNTKQDIISQIGLLATMQLFEKSLFSVTIGSNDFTNNYLGPKQMLVSPDKFVRAMISRLKSQLNRLYNLGARKIVVVSVGTIGCIPYQRDINFKLGDNCAALPNELAQSFNTQLRSLVLELNANLKGSKFVYANGYHVMKDILDNYIKYGFEYQNSSCCYLAGRFGGLIPCGPSSKVCLDRSKYVFWDAYHPSDASNVIIANHFLDGDTTFISPMNIRKLFSS</sequence>
<dbReference type="Proteomes" id="UP000525078">
    <property type="component" value="Unassembled WGS sequence"/>
</dbReference>
<evidence type="ECO:0000256" key="6">
    <source>
        <dbReference type="ARBA" id="ARBA00022963"/>
    </source>
</evidence>
<proteinExistence type="inferred from homology"/>
<reference evidence="8 9" key="1">
    <citation type="journal article" date="2020" name="bioRxiv">
        <title>Sequence and annotation of 42 cannabis genomes reveals extensive copy number variation in cannabinoid synthesis and pathogen resistance genes.</title>
        <authorList>
            <person name="Mckernan K.J."/>
            <person name="Helbert Y."/>
            <person name="Kane L.T."/>
            <person name="Ebling H."/>
            <person name="Zhang L."/>
            <person name="Liu B."/>
            <person name="Eaton Z."/>
            <person name="Mclaughlin S."/>
            <person name="Kingan S."/>
            <person name="Baybayan P."/>
            <person name="Concepcion G."/>
            <person name="Jordan M."/>
            <person name="Riva A."/>
            <person name="Barbazuk W."/>
            <person name="Harkins T."/>
        </authorList>
    </citation>
    <scope>NUCLEOTIDE SEQUENCE [LARGE SCALE GENOMIC DNA]</scope>
    <source>
        <strain evidence="9">cv. Jamaican Lion 4</strain>
        <tissue evidence="8">Leaf</tissue>
    </source>
</reference>
<dbReference type="PANTHER" id="PTHR45650:SF4">
    <property type="entry name" value="GDSL-LIKE LIPASE_ACYLHYDROLASE FAMILY PROTEIN, EXPRESSED"/>
    <property type="match status" value="1"/>
</dbReference>
<evidence type="ECO:0000256" key="3">
    <source>
        <dbReference type="ARBA" id="ARBA00022525"/>
    </source>
</evidence>
<keyword evidence="6" id="KW-0442">Lipid degradation</keyword>
<evidence type="ECO:0000313" key="9">
    <source>
        <dbReference type="Proteomes" id="UP000525078"/>
    </source>
</evidence>
<dbReference type="FunFam" id="3.40.50.1110:FF:000003">
    <property type="entry name" value="GDSL esterase/lipase APG"/>
    <property type="match status" value="2"/>
</dbReference>
<dbReference type="InterPro" id="IPR001087">
    <property type="entry name" value="GDSL"/>
</dbReference>
<keyword evidence="3" id="KW-0964">Secreted</keyword>
<evidence type="ECO:0000256" key="5">
    <source>
        <dbReference type="ARBA" id="ARBA00022801"/>
    </source>
</evidence>
<dbReference type="PANTHER" id="PTHR45650">
    <property type="entry name" value="GDSL-LIKE LIPASE/ACYLHYDROLASE-RELATED"/>
    <property type="match status" value="1"/>
</dbReference>
<dbReference type="Gene3D" id="3.40.50.1110">
    <property type="entry name" value="SGNH hydrolase"/>
    <property type="match status" value="2"/>
</dbReference>
<comment type="caution">
    <text evidence="8">The sequence shown here is derived from an EMBL/GenBank/DDBJ whole genome shotgun (WGS) entry which is preliminary data.</text>
</comment>
<gene>
    <name evidence="8" type="ORF">F8388_016060</name>
</gene>
<accession>A0A7J6FXR9</accession>
<dbReference type="GO" id="GO:0005576">
    <property type="term" value="C:extracellular region"/>
    <property type="evidence" value="ECO:0007669"/>
    <property type="project" value="UniProtKB-SubCell"/>
</dbReference>
<dbReference type="GO" id="GO:0016042">
    <property type="term" value="P:lipid catabolic process"/>
    <property type="evidence" value="ECO:0007669"/>
    <property type="project" value="UniProtKB-KW"/>
</dbReference>
<dbReference type="Pfam" id="PF00657">
    <property type="entry name" value="Lipase_GDSL"/>
    <property type="match status" value="2"/>
</dbReference>
<keyword evidence="7" id="KW-0443">Lipid metabolism</keyword>